<evidence type="ECO:0000313" key="1">
    <source>
        <dbReference type="EMBL" id="GEO19924.1"/>
    </source>
</evidence>
<protein>
    <submittedName>
        <fullName evidence="1">Uncharacterized protein</fullName>
    </submittedName>
</protein>
<proteinExistence type="predicted"/>
<name>A0A512C6T3_9BACT</name>
<comment type="caution">
    <text evidence="1">The sequence shown here is derived from an EMBL/GenBank/DDBJ whole genome shotgun (WGS) entry which is preliminary data.</text>
</comment>
<evidence type="ECO:0000313" key="2">
    <source>
        <dbReference type="Proteomes" id="UP000321301"/>
    </source>
</evidence>
<sequence>MIGKAIFTVIFVGTLGAIVSIQSNAQPCPDLKIDPIALNQSYLEIQSPEGIHQIPLPNIMVFPEGKERIYCLLPDILTNQNSPIIQWNELVLKKSLNSTDKWQGNIDRAEYHPTLCLPSLKPANFTNALSSSDFYYETQANRVSMQGSISFANIEDNKITLHLNIVDQEIPRPKINNLSGQIFTSTGEMEVISGEISFEENKGVLRGSGIASSNSENQGFQFSIPNYTGKSGKYMVNEGDEKHPMYTIYNVKGEPLTGLEIYKYELQSTDLRFKSFFDKIPFNVDSLDLHRLKLKSSLSSNSIAIDPKPMPVIVGMHNSALNGMNLGIGTSNSVESPSTWKENLTVKFRSDPIWKFQIEEIIEESKPKKLVIRNVISAEPVGKEDDPTLSMDQVNAINGGFTEIFKSFDEDSDTIQLKKAVLQLFMENKLQTTAAENDDFEAFLITTVTEFREQEKEAMENTHSTTDAKKFNRMEKSSYELLLDEKALFPLLRQYKINNTNIQIHYGDTITLIANNPLQGEQQLSIPANPGLYDIYQFYGVLKQLPFSLGFETNLGFFDLSVQNQIITTKTEQTERQLIIPDYIHASIKVTEEVIIENQPAYKINVKFQGLKNSLFIESYHVENAGIYYLSKSQPHQLLKATFEEGIVLE</sequence>
<keyword evidence="2" id="KW-1185">Reference proteome</keyword>
<dbReference type="RefSeq" id="WP_146946984.1">
    <property type="nucleotide sequence ID" value="NZ_BJYV01000001.1"/>
</dbReference>
<dbReference type="Proteomes" id="UP000321301">
    <property type="component" value="Unassembled WGS sequence"/>
</dbReference>
<gene>
    <name evidence="1" type="ORF">CQA01_04580</name>
</gene>
<reference evidence="1 2" key="1">
    <citation type="submission" date="2019-07" db="EMBL/GenBank/DDBJ databases">
        <title>Whole genome shotgun sequence of Cyclobacterium qasimii NBRC 106168.</title>
        <authorList>
            <person name="Hosoyama A."/>
            <person name="Uohara A."/>
            <person name="Ohji S."/>
            <person name="Ichikawa N."/>
        </authorList>
    </citation>
    <scope>NUCLEOTIDE SEQUENCE [LARGE SCALE GENOMIC DNA]</scope>
    <source>
        <strain evidence="1 2">NBRC 106168</strain>
    </source>
</reference>
<dbReference type="EMBL" id="BJYV01000001">
    <property type="protein sequence ID" value="GEO19924.1"/>
    <property type="molecule type" value="Genomic_DNA"/>
</dbReference>
<dbReference type="AlphaFoldDB" id="A0A512C6T3"/>
<accession>A0A512C6T3</accession>
<organism evidence="1 2">
    <name type="scientific">Cyclobacterium qasimii</name>
    <dbReference type="NCBI Taxonomy" id="1350429"/>
    <lineage>
        <taxon>Bacteria</taxon>
        <taxon>Pseudomonadati</taxon>
        <taxon>Bacteroidota</taxon>
        <taxon>Cytophagia</taxon>
        <taxon>Cytophagales</taxon>
        <taxon>Cyclobacteriaceae</taxon>
        <taxon>Cyclobacterium</taxon>
    </lineage>
</organism>